<dbReference type="Pfam" id="PF13433">
    <property type="entry name" value="Peripla_BP_5"/>
    <property type="match status" value="1"/>
</dbReference>
<dbReference type="CDD" id="cd06355">
    <property type="entry name" value="PBP1_FmdD-like"/>
    <property type="match status" value="1"/>
</dbReference>
<dbReference type="PANTHER" id="PTHR47628:SF1">
    <property type="entry name" value="ALIPHATIC AMIDASE EXPRESSION-REGULATING PROTEIN"/>
    <property type="match status" value="1"/>
</dbReference>
<dbReference type="RefSeq" id="WP_385942420.1">
    <property type="nucleotide sequence ID" value="NZ_JBHSOZ010000008.1"/>
</dbReference>
<name>A0ABW0YP54_9BACI</name>
<evidence type="ECO:0000256" key="2">
    <source>
        <dbReference type="SAM" id="SignalP"/>
    </source>
</evidence>
<dbReference type="Proteomes" id="UP001596142">
    <property type="component" value="Unassembled WGS sequence"/>
</dbReference>
<feature type="region of interest" description="Disordered" evidence="1">
    <location>
        <begin position="20"/>
        <end position="46"/>
    </location>
</feature>
<feature type="compositionally biased region" description="Acidic residues" evidence="1">
    <location>
        <begin position="36"/>
        <end position="46"/>
    </location>
</feature>
<sequence length="434" mass="47335">MLCLALLLAVLLTACAENTDSSADEAEGADPVPEAGDVEDSSTEDIPEAGEEVVVEDDQIPVGILHSLSGTMAMSETSLRDAELLAIEEINEAGGVLGKELVPIIEDGASDWPTFSERTAKLLQQDEVPIIFGGWTSASRKAMLPVVEENDGLLFYPVQYEGMEASPNIFYSGAAPNQQIVPAVEWLLENEGTEFFLLGSDYVFPRLANQIITLQLEAQGGTVLDEQYTPLGHTDYNTIISRIRDEQPEVIFNTLNGDSNVAFFNQLADAGITSDDVTIMSVSVAEEEIRGIGADVLEGHYASWNYYQTTDTPENEAFVEKYKEAYGEDRVTGDPIEAAYFMVHLWAAAVEEAGTTDVDAVREAAAGIEINAPGGPIQFDGENQHVYKTVRIGEIQADGQFEEIWNSGEPVKPDPFLENYEWAEGLSDFVPEEE</sequence>
<gene>
    <name evidence="3" type="primary">urtA</name>
    <name evidence="3" type="ORF">ACFPU1_14315</name>
</gene>
<protein>
    <submittedName>
        <fullName evidence="3">Urea ABC transporter substrate-binding protein</fullName>
    </submittedName>
</protein>
<keyword evidence="2" id="KW-0732">Signal</keyword>
<reference evidence="4" key="1">
    <citation type="journal article" date="2019" name="Int. J. Syst. Evol. Microbiol.">
        <title>The Global Catalogue of Microorganisms (GCM) 10K type strain sequencing project: providing services to taxonomists for standard genome sequencing and annotation.</title>
        <authorList>
            <consortium name="The Broad Institute Genomics Platform"/>
            <consortium name="The Broad Institute Genome Sequencing Center for Infectious Disease"/>
            <person name="Wu L."/>
            <person name="Ma J."/>
        </authorList>
    </citation>
    <scope>NUCLEOTIDE SEQUENCE [LARGE SCALE GENOMIC DNA]</scope>
    <source>
        <strain evidence="4">CECT 7184</strain>
    </source>
</reference>
<dbReference type="NCBIfam" id="TIGR03407">
    <property type="entry name" value="urea_ABC_UrtA"/>
    <property type="match status" value="1"/>
</dbReference>
<dbReference type="InterPro" id="IPR017777">
    <property type="entry name" value="ABC_urea-bd_UrtA"/>
</dbReference>
<evidence type="ECO:0000256" key="1">
    <source>
        <dbReference type="SAM" id="MobiDB-lite"/>
    </source>
</evidence>
<accession>A0ABW0YP54</accession>
<proteinExistence type="predicted"/>
<comment type="caution">
    <text evidence="3">The sequence shown here is derived from an EMBL/GenBank/DDBJ whole genome shotgun (WGS) entry which is preliminary data.</text>
</comment>
<evidence type="ECO:0000313" key="3">
    <source>
        <dbReference type="EMBL" id="MFC5713941.1"/>
    </source>
</evidence>
<feature type="chain" id="PRO_5047304257" evidence="2">
    <location>
        <begin position="17"/>
        <end position="434"/>
    </location>
</feature>
<feature type="signal peptide" evidence="2">
    <location>
        <begin position="1"/>
        <end position="16"/>
    </location>
</feature>
<dbReference type="Gene3D" id="3.40.50.2300">
    <property type="match status" value="2"/>
</dbReference>
<evidence type="ECO:0000313" key="4">
    <source>
        <dbReference type="Proteomes" id="UP001596142"/>
    </source>
</evidence>
<keyword evidence="4" id="KW-1185">Reference proteome</keyword>
<dbReference type="PANTHER" id="PTHR47628">
    <property type="match status" value="1"/>
</dbReference>
<dbReference type="SUPFAM" id="SSF53822">
    <property type="entry name" value="Periplasmic binding protein-like I"/>
    <property type="match status" value="1"/>
</dbReference>
<dbReference type="EMBL" id="JBHSOZ010000008">
    <property type="protein sequence ID" value="MFC5713941.1"/>
    <property type="molecule type" value="Genomic_DNA"/>
</dbReference>
<dbReference type="InterPro" id="IPR028082">
    <property type="entry name" value="Peripla_BP_I"/>
</dbReference>
<organism evidence="3 4">
    <name type="scientific">Thalassorhabdus alkalitolerans</name>
    <dbReference type="NCBI Taxonomy" id="2282697"/>
    <lineage>
        <taxon>Bacteria</taxon>
        <taxon>Bacillati</taxon>
        <taxon>Bacillota</taxon>
        <taxon>Bacilli</taxon>
        <taxon>Bacillales</taxon>
        <taxon>Bacillaceae</taxon>
        <taxon>Thalassorhabdus</taxon>
    </lineage>
</organism>